<evidence type="ECO:0000313" key="3">
    <source>
        <dbReference type="Proteomes" id="UP000636709"/>
    </source>
</evidence>
<sequence>MVWLCSSEPGWMEARIYFGGMVSGASVDWNRCNCKRNLLTCNFYDVDYLVRKKCENFL</sequence>
<gene>
    <name evidence="2" type="ORF">HU200_006927</name>
    <name evidence="1" type="ORF">HU200_055477</name>
</gene>
<keyword evidence="3" id="KW-1185">Reference proteome</keyword>
<dbReference type="EMBL" id="JACEFO010000458">
    <property type="protein sequence ID" value="KAF8769098.1"/>
    <property type="molecule type" value="Genomic_DNA"/>
</dbReference>
<name>A0A835E2Z0_9POAL</name>
<accession>A0A835E2Z0</accession>
<dbReference type="Proteomes" id="UP000636709">
    <property type="component" value="Unassembled WGS sequence"/>
</dbReference>
<proteinExistence type="predicted"/>
<comment type="caution">
    <text evidence="1">The sequence shown here is derived from an EMBL/GenBank/DDBJ whole genome shotgun (WGS) entry which is preliminary data.</text>
</comment>
<dbReference type="AlphaFoldDB" id="A0A835E2Z0"/>
<reference evidence="1" key="1">
    <citation type="submission" date="2020-07" db="EMBL/GenBank/DDBJ databases">
        <title>Genome sequence and genetic diversity analysis of an under-domesticated orphan crop, white fonio (Digitaria exilis).</title>
        <authorList>
            <person name="Bennetzen J.L."/>
            <person name="Chen S."/>
            <person name="Ma X."/>
            <person name="Wang X."/>
            <person name="Yssel A.E.J."/>
            <person name="Chaluvadi S.R."/>
            <person name="Johnson M."/>
            <person name="Gangashetty P."/>
            <person name="Hamidou F."/>
            <person name="Sanogo M.D."/>
            <person name="Zwaenepoel A."/>
            <person name="Wallace J."/>
            <person name="Van De Peer Y."/>
            <person name="Van Deynze A."/>
        </authorList>
    </citation>
    <scope>NUCLEOTIDE SEQUENCE</scope>
    <source>
        <tissue evidence="1">Leaves</tissue>
    </source>
</reference>
<organism evidence="1 3">
    <name type="scientific">Digitaria exilis</name>
    <dbReference type="NCBI Taxonomy" id="1010633"/>
    <lineage>
        <taxon>Eukaryota</taxon>
        <taxon>Viridiplantae</taxon>
        <taxon>Streptophyta</taxon>
        <taxon>Embryophyta</taxon>
        <taxon>Tracheophyta</taxon>
        <taxon>Spermatophyta</taxon>
        <taxon>Magnoliopsida</taxon>
        <taxon>Liliopsida</taxon>
        <taxon>Poales</taxon>
        <taxon>Poaceae</taxon>
        <taxon>PACMAD clade</taxon>
        <taxon>Panicoideae</taxon>
        <taxon>Panicodae</taxon>
        <taxon>Paniceae</taxon>
        <taxon>Anthephorinae</taxon>
        <taxon>Digitaria</taxon>
    </lineage>
</organism>
<evidence type="ECO:0000313" key="2">
    <source>
        <dbReference type="EMBL" id="KAF8769098.1"/>
    </source>
</evidence>
<protein>
    <submittedName>
        <fullName evidence="1">Uncharacterized protein</fullName>
    </submittedName>
</protein>
<evidence type="ECO:0000313" key="1">
    <source>
        <dbReference type="EMBL" id="KAF8662895.1"/>
    </source>
</evidence>
<dbReference type="EMBL" id="JACEFO010002379">
    <property type="protein sequence ID" value="KAF8662895.1"/>
    <property type="molecule type" value="Genomic_DNA"/>
</dbReference>